<organism evidence="2 3">
    <name type="scientific">Dyella thiooxydans</name>
    <dbReference type="NCBI Taxonomy" id="445710"/>
    <lineage>
        <taxon>Bacteria</taxon>
        <taxon>Pseudomonadati</taxon>
        <taxon>Pseudomonadota</taxon>
        <taxon>Gammaproteobacteria</taxon>
        <taxon>Lysobacterales</taxon>
        <taxon>Rhodanobacteraceae</taxon>
        <taxon>Dyella</taxon>
    </lineage>
</organism>
<evidence type="ECO:0000256" key="1">
    <source>
        <dbReference type="SAM" id="Phobius"/>
    </source>
</evidence>
<dbReference type="EMBL" id="CP014841">
    <property type="protein sequence ID" value="AND69427.1"/>
    <property type="molecule type" value="Genomic_DNA"/>
</dbReference>
<proteinExistence type="predicted"/>
<feature type="transmembrane region" description="Helical" evidence="1">
    <location>
        <begin position="67"/>
        <end position="89"/>
    </location>
</feature>
<gene>
    <name evidence="2" type="ORF">ATSB10_19730</name>
</gene>
<dbReference type="PATRIC" id="fig|445710.3.peg.1970"/>
<dbReference type="Proteomes" id="UP000077255">
    <property type="component" value="Chromosome"/>
</dbReference>
<feature type="transmembrane region" description="Helical" evidence="1">
    <location>
        <begin position="109"/>
        <end position="136"/>
    </location>
</feature>
<evidence type="ECO:0000313" key="3">
    <source>
        <dbReference type="Proteomes" id="UP000077255"/>
    </source>
</evidence>
<dbReference type="RefSeq" id="WP_063672381.1">
    <property type="nucleotide sequence ID" value="NZ_CP014841.1"/>
</dbReference>
<name>A0A160N1Q8_9GAMM</name>
<keyword evidence="3" id="KW-1185">Reference proteome</keyword>
<reference evidence="2 3" key="1">
    <citation type="submission" date="2016-02" db="EMBL/GenBank/DDBJ databases">
        <title>Complete genome sequencing and analysis of ATSB10, Dyella thiooxydans isolated from rhizosphere soil of sunflower (Helianthus annuus L.).</title>
        <authorList>
            <person name="Lee Y."/>
            <person name="Hwangbo K."/>
            <person name="Chung H."/>
            <person name="Yoo J."/>
            <person name="Kim K.Y."/>
            <person name="Sa T.M."/>
            <person name="Um Y."/>
            <person name="Madhaiyan M."/>
        </authorList>
    </citation>
    <scope>NUCLEOTIDE SEQUENCE [LARGE SCALE GENOMIC DNA]</scope>
    <source>
        <strain evidence="2 3">ATSB10</strain>
    </source>
</reference>
<dbReference type="AlphaFoldDB" id="A0A160N1Q8"/>
<dbReference type="KEGG" id="dtx:ATSB10_19730"/>
<protein>
    <submittedName>
        <fullName evidence="2">Uncharacterized protein</fullName>
    </submittedName>
</protein>
<keyword evidence="1" id="KW-0812">Transmembrane</keyword>
<feature type="transmembrane region" description="Helical" evidence="1">
    <location>
        <begin position="39"/>
        <end position="55"/>
    </location>
</feature>
<dbReference type="OrthoDB" id="5959462at2"/>
<keyword evidence="1" id="KW-0472">Membrane</keyword>
<accession>A0A160N1Q8</accession>
<keyword evidence="1" id="KW-1133">Transmembrane helix</keyword>
<evidence type="ECO:0000313" key="2">
    <source>
        <dbReference type="EMBL" id="AND69427.1"/>
    </source>
</evidence>
<sequence>MKRLYRFLSLALSLISAAMLGLAAGALWMLVAAYLHSRVAWLAIPVGIMLGWAIARWISPRRKAAPWLAATATLLAAVYVNVLITGLQLAGSLGMGLTEAMRTAGPGMLWALGGLGARPAHWIWFAAGTAVAALAARRISRPAS</sequence>